<dbReference type="GO" id="GO:0003684">
    <property type="term" value="F:damaged DNA binding"/>
    <property type="evidence" value="ECO:0007669"/>
    <property type="project" value="InterPro"/>
</dbReference>
<evidence type="ECO:0000256" key="12">
    <source>
        <dbReference type="ARBA" id="ARBA00023268"/>
    </source>
</evidence>
<keyword evidence="12" id="KW-0511">Multifunctional enzyme</keyword>
<evidence type="ECO:0000256" key="13">
    <source>
        <dbReference type="ARBA" id="ARBA00023295"/>
    </source>
</evidence>
<evidence type="ECO:0000259" key="20">
    <source>
        <dbReference type="PROSITE" id="PS51066"/>
    </source>
</evidence>
<keyword evidence="5" id="KW-0227">DNA damage</keyword>
<dbReference type="GO" id="GO:0008270">
    <property type="term" value="F:zinc ion binding"/>
    <property type="evidence" value="ECO:0007669"/>
    <property type="project" value="UniProtKB-KW"/>
</dbReference>
<dbReference type="GO" id="GO:0000703">
    <property type="term" value="F:oxidized pyrimidine nucleobase lesion DNA N-glycosylase activity"/>
    <property type="evidence" value="ECO:0007669"/>
    <property type="project" value="TreeGrafter"/>
</dbReference>
<keyword evidence="6 19" id="KW-0863">Zinc-finger</keyword>
<evidence type="ECO:0000259" key="21">
    <source>
        <dbReference type="PROSITE" id="PS51068"/>
    </source>
</evidence>
<evidence type="ECO:0000256" key="5">
    <source>
        <dbReference type="ARBA" id="ARBA00022763"/>
    </source>
</evidence>
<dbReference type="AlphaFoldDB" id="A0A495VUN7"/>
<dbReference type="PROSITE" id="PS51068">
    <property type="entry name" value="FPG_CAT"/>
    <property type="match status" value="1"/>
</dbReference>
<dbReference type="GO" id="GO:0006979">
    <property type="term" value="P:response to oxidative stress"/>
    <property type="evidence" value="ECO:0007669"/>
    <property type="project" value="UniProtKB-ARBA"/>
</dbReference>
<dbReference type="OrthoDB" id="9800855at2"/>
<comment type="caution">
    <text evidence="22">The sequence shown here is derived from an EMBL/GenBank/DDBJ whole genome shotgun (WGS) entry which is preliminary data.</text>
</comment>
<protein>
    <recommendedName>
        <fullName evidence="15">Endonuclease 8 1</fullName>
        <ecNumber evidence="3">4.2.99.18</ecNumber>
    </recommendedName>
    <alternativeName>
        <fullName evidence="17">DNA glycosylase/AP lyase Nei 1</fullName>
    </alternativeName>
    <alternativeName>
        <fullName evidence="16">DNA-(apurinic or apyrimidinic site) lyase Nei 1</fullName>
    </alternativeName>
    <alternativeName>
        <fullName evidence="18">Endonuclease VIII 1</fullName>
    </alternativeName>
</protein>
<dbReference type="Pfam" id="PF06827">
    <property type="entry name" value="zf-FPG_IleRS"/>
    <property type="match status" value="1"/>
</dbReference>
<keyword evidence="4" id="KW-0479">Metal-binding</keyword>
<evidence type="ECO:0000256" key="16">
    <source>
        <dbReference type="ARBA" id="ARBA00076224"/>
    </source>
</evidence>
<dbReference type="EMBL" id="RBXO01000001">
    <property type="protein sequence ID" value="RKT53052.1"/>
    <property type="molecule type" value="Genomic_DNA"/>
</dbReference>
<evidence type="ECO:0000256" key="7">
    <source>
        <dbReference type="ARBA" id="ARBA00022801"/>
    </source>
</evidence>
<keyword evidence="22" id="KW-0255">Endonuclease</keyword>
<keyword evidence="11" id="KW-0456">Lyase</keyword>
<evidence type="ECO:0000313" key="23">
    <source>
        <dbReference type="Proteomes" id="UP000282084"/>
    </source>
</evidence>
<dbReference type="PANTHER" id="PTHR42697:SF3">
    <property type="entry name" value="ENDONUCLEASE 8 1"/>
    <property type="match status" value="1"/>
</dbReference>
<keyword evidence="8" id="KW-0862">Zinc</keyword>
<evidence type="ECO:0000256" key="19">
    <source>
        <dbReference type="PROSITE-ProRule" id="PRU00391"/>
    </source>
</evidence>
<evidence type="ECO:0000256" key="3">
    <source>
        <dbReference type="ARBA" id="ARBA00012720"/>
    </source>
</evidence>
<keyword evidence="7" id="KW-0378">Hydrolase</keyword>
<keyword evidence="10" id="KW-0234">DNA repair</keyword>
<keyword evidence="9" id="KW-0238">DNA-binding</keyword>
<evidence type="ECO:0000256" key="6">
    <source>
        <dbReference type="ARBA" id="ARBA00022771"/>
    </source>
</evidence>
<evidence type="ECO:0000256" key="11">
    <source>
        <dbReference type="ARBA" id="ARBA00023239"/>
    </source>
</evidence>
<keyword evidence="22" id="KW-0540">Nuclease</keyword>
<dbReference type="PANTHER" id="PTHR42697">
    <property type="entry name" value="ENDONUCLEASE 8"/>
    <property type="match status" value="1"/>
</dbReference>
<comment type="similarity">
    <text evidence="2">Belongs to the FPG family.</text>
</comment>
<dbReference type="GO" id="GO:0006284">
    <property type="term" value="P:base-excision repair"/>
    <property type="evidence" value="ECO:0007669"/>
    <property type="project" value="InterPro"/>
</dbReference>
<evidence type="ECO:0000256" key="8">
    <source>
        <dbReference type="ARBA" id="ARBA00022833"/>
    </source>
</evidence>
<dbReference type="SMART" id="SM00898">
    <property type="entry name" value="Fapy_DNA_glyco"/>
    <property type="match status" value="1"/>
</dbReference>
<organism evidence="22 23">
    <name type="scientific">Saccharothrix australiensis</name>
    <dbReference type="NCBI Taxonomy" id="2072"/>
    <lineage>
        <taxon>Bacteria</taxon>
        <taxon>Bacillati</taxon>
        <taxon>Actinomycetota</taxon>
        <taxon>Actinomycetes</taxon>
        <taxon>Pseudonocardiales</taxon>
        <taxon>Pseudonocardiaceae</taxon>
        <taxon>Saccharothrix</taxon>
    </lineage>
</organism>
<dbReference type="GO" id="GO:0008534">
    <property type="term" value="F:oxidized purine nucleobase lesion DNA N-glycosylase activity"/>
    <property type="evidence" value="ECO:0007669"/>
    <property type="project" value="UniProtKB-ARBA"/>
</dbReference>
<evidence type="ECO:0000256" key="1">
    <source>
        <dbReference type="ARBA" id="ARBA00001947"/>
    </source>
</evidence>
<gene>
    <name evidence="22" type="ORF">C8E97_1599</name>
</gene>
<dbReference type="InterPro" id="IPR015886">
    <property type="entry name" value="H2TH_FPG"/>
</dbReference>
<comment type="cofactor">
    <cofactor evidence="1">
        <name>Zn(2+)</name>
        <dbReference type="ChEBI" id="CHEBI:29105"/>
    </cofactor>
</comment>
<dbReference type="InterPro" id="IPR035937">
    <property type="entry name" value="FPG_N"/>
</dbReference>
<dbReference type="PROSITE" id="PS01242">
    <property type="entry name" value="ZF_FPG_1"/>
    <property type="match status" value="1"/>
</dbReference>
<dbReference type="Gene3D" id="1.10.8.50">
    <property type="match status" value="1"/>
</dbReference>
<feature type="domain" description="FPG-type" evidence="20">
    <location>
        <begin position="232"/>
        <end position="266"/>
    </location>
</feature>
<dbReference type="SMART" id="SM01232">
    <property type="entry name" value="H2TH"/>
    <property type="match status" value="1"/>
</dbReference>
<evidence type="ECO:0000256" key="18">
    <source>
        <dbReference type="ARBA" id="ARBA00081466"/>
    </source>
</evidence>
<dbReference type="SUPFAM" id="SSF81624">
    <property type="entry name" value="N-terminal domain of MutM-like DNA repair proteins"/>
    <property type="match status" value="1"/>
</dbReference>
<comment type="catalytic activity">
    <reaction evidence="14">
        <text>2'-deoxyribonucleotide-(2'-deoxyribose 5'-phosphate)-2'-deoxyribonucleotide-DNA = a 3'-end 2'-deoxyribonucleotide-(2,3-dehydro-2,3-deoxyribose 5'-phosphate)-DNA + a 5'-end 5'-phospho-2'-deoxyribonucleoside-DNA + H(+)</text>
        <dbReference type="Rhea" id="RHEA:66592"/>
        <dbReference type="Rhea" id="RHEA-COMP:13180"/>
        <dbReference type="Rhea" id="RHEA-COMP:16897"/>
        <dbReference type="Rhea" id="RHEA-COMP:17067"/>
        <dbReference type="ChEBI" id="CHEBI:15378"/>
        <dbReference type="ChEBI" id="CHEBI:136412"/>
        <dbReference type="ChEBI" id="CHEBI:157695"/>
        <dbReference type="ChEBI" id="CHEBI:167181"/>
        <dbReference type="EC" id="4.2.99.18"/>
    </reaction>
</comment>
<dbReference type="InterPro" id="IPR010663">
    <property type="entry name" value="Znf_FPG/IleRS"/>
</dbReference>
<evidence type="ECO:0000256" key="14">
    <source>
        <dbReference type="ARBA" id="ARBA00044632"/>
    </source>
</evidence>
<name>A0A495VUN7_9PSEU</name>
<dbReference type="RefSeq" id="WP_121003040.1">
    <property type="nucleotide sequence ID" value="NZ_RBXO01000001.1"/>
</dbReference>
<dbReference type="Pfam" id="PF01149">
    <property type="entry name" value="Fapy_DNA_glyco"/>
    <property type="match status" value="1"/>
</dbReference>
<dbReference type="FunFam" id="1.10.8.50:FF:000003">
    <property type="entry name" value="Formamidopyrimidine-DNA glycosylase"/>
    <property type="match status" value="1"/>
</dbReference>
<keyword evidence="23" id="KW-1185">Reference proteome</keyword>
<evidence type="ECO:0000256" key="9">
    <source>
        <dbReference type="ARBA" id="ARBA00023125"/>
    </source>
</evidence>
<evidence type="ECO:0000256" key="10">
    <source>
        <dbReference type="ARBA" id="ARBA00023204"/>
    </source>
</evidence>
<accession>A0A495VUN7</accession>
<dbReference type="InterPro" id="IPR010979">
    <property type="entry name" value="Ribosomal_uS13-like_H2TH"/>
</dbReference>
<dbReference type="Gene3D" id="3.20.190.10">
    <property type="entry name" value="MutM-like, N-terminal"/>
    <property type="match status" value="1"/>
</dbReference>
<dbReference type="Proteomes" id="UP000282084">
    <property type="component" value="Unassembled WGS sequence"/>
</dbReference>
<dbReference type="SUPFAM" id="SSF57716">
    <property type="entry name" value="Glucocorticoid receptor-like (DNA-binding domain)"/>
    <property type="match status" value="1"/>
</dbReference>
<proteinExistence type="inferred from homology"/>
<evidence type="ECO:0000256" key="4">
    <source>
        <dbReference type="ARBA" id="ARBA00022723"/>
    </source>
</evidence>
<evidence type="ECO:0000256" key="2">
    <source>
        <dbReference type="ARBA" id="ARBA00009409"/>
    </source>
</evidence>
<keyword evidence="13" id="KW-0326">Glycosidase</keyword>
<dbReference type="CDD" id="cd08970">
    <property type="entry name" value="AcNei1_N"/>
    <property type="match status" value="1"/>
</dbReference>
<evidence type="ECO:0000256" key="15">
    <source>
        <dbReference type="ARBA" id="ARBA00072653"/>
    </source>
</evidence>
<evidence type="ECO:0000256" key="17">
    <source>
        <dbReference type="ARBA" id="ARBA00076830"/>
    </source>
</evidence>
<feature type="domain" description="Formamidopyrimidine-DNA glycosylase catalytic" evidence="21">
    <location>
        <begin position="2"/>
        <end position="92"/>
    </location>
</feature>
<dbReference type="PROSITE" id="PS51066">
    <property type="entry name" value="ZF_FPG_2"/>
    <property type="match status" value="1"/>
</dbReference>
<dbReference type="Pfam" id="PF06831">
    <property type="entry name" value="H2TH"/>
    <property type="match status" value="1"/>
</dbReference>
<dbReference type="InterPro" id="IPR015887">
    <property type="entry name" value="DNA_glyclase_Znf_dom_DNA_BS"/>
</dbReference>
<sequence length="267" mass="29481">MPEGHTLHRLAKLHRERYAGQAVRVSSPQGRFAASAVDGRVFERAEAHGKHLFHVYGPDATVHVHLGLYGTFTEHEHPVAEPVGQVRMRLVGATHWTDLRGPTRCEVLTDAEVAALHARLGPDPLRADAEPRLAHERIARSRQPIAVLLLDQRVIAGVGNVYRAEVLFRHGVHPLTPGHRVDRALWDALWADLVVLMRAGVAVGRIDTVRPEHLPEATGRAPRQDRHGGEVYVYRRAGLPCLVCGTPVAMAELAGRNLFWCPTCQPA</sequence>
<dbReference type="InterPro" id="IPR012319">
    <property type="entry name" value="FPG_cat"/>
</dbReference>
<dbReference type="InterPro" id="IPR000214">
    <property type="entry name" value="Znf_DNA_glyclase/AP_lyase"/>
</dbReference>
<reference evidence="22 23" key="1">
    <citation type="submission" date="2018-10" db="EMBL/GenBank/DDBJ databases">
        <title>Sequencing the genomes of 1000 actinobacteria strains.</title>
        <authorList>
            <person name="Klenk H.-P."/>
        </authorList>
    </citation>
    <scope>NUCLEOTIDE SEQUENCE [LARGE SCALE GENOMIC DNA]</scope>
    <source>
        <strain evidence="22 23">DSM 43800</strain>
    </source>
</reference>
<dbReference type="GO" id="GO:0003690">
    <property type="term" value="F:double-stranded DNA binding"/>
    <property type="evidence" value="ECO:0007669"/>
    <property type="project" value="UniProtKB-ARBA"/>
</dbReference>
<dbReference type="EC" id="4.2.99.18" evidence="3"/>
<dbReference type="SUPFAM" id="SSF46946">
    <property type="entry name" value="S13-like H2TH domain"/>
    <property type="match status" value="1"/>
</dbReference>
<dbReference type="FunFam" id="3.20.190.10:FF:000007">
    <property type="entry name" value="DNA glycosylase"/>
    <property type="match status" value="1"/>
</dbReference>
<dbReference type="GO" id="GO:0140078">
    <property type="term" value="F:class I DNA-(apurinic or apyrimidinic site) endonuclease activity"/>
    <property type="evidence" value="ECO:0007669"/>
    <property type="project" value="UniProtKB-EC"/>
</dbReference>
<evidence type="ECO:0000313" key="22">
    <source>
        <dbReference type="EMBL" id="RKT53052.1"/>
    </source>
</evidence>